<proteinExistence type="predicted"/>
<dbReference type="AntiFam" id="ANF00275">
    <property type="entry name" value="Spurious translation from rRNA (DUF6467)"/>
</dbReference>
<feature type="non-terminal residue" evidence="1">
    <location>
        <position position="1"/>
    </location>
</feature>
<gene>
    <name evidence="1" type="ORF">ES288_D10G191800v1</name>
</gene>
<name>A0A5D2B1B9_GOSDA</name>
<organism evidence="1 2">
    <name type="scientific">Gossypium darwinii</name>
    <name type="common">Darwin's cotton</name>
    <name type="synonym">Gossypium barbadense var. darwinii</name>
    <dbReference type="NCBI Taxonomy" id="34276"/>
    <lineage>
        <taxon>Eukaryota</taxon>
        <taxon>Viridiplantae</taxon>
        <taxon>Streptophyta</taxon>
        <taxon>Embryophyta</taxon>
        <taxon>Tracheophyta</taxon>
        <taxon>Spermatophyta</taxon>
        <taxon>Magnoliopsida</taxon>
        <taxon>eudicotyledons</taxon>
        <taxon>Gunneridae</taxon>
        <taxon>Pentapetalae</taxon>
        <taxon>rosids</taxon>
        <taxon>malvids</taxon>
        <taxon>Malvales</taxon>
        <taxon>Malvaceae</taxon>
        <taxon>Malvoideae</taxon>
        <taxon>Gossypium</taxon>
    </lineage>
</organism>
<evidence type="ECO:0000313" key="2">
    <source>
        <dbReference type="Proteomes" id="UP000323506"/>
    </source>
</evidence>
<protein>
    <submittedName>
        <fullName evidence="1">Uncharacterized protein</fullName>
    </submittedName>
</protein>
<dbReference type="Proteomes" id="UP000323506">
    <property type="component" value="Chromosome D10"/>
</dbReference>
<accession>A0A5D2B1B9</accession>
<reference evidence="1 2" key="1">
    <citation type="submission" date="2019-06" db="EMBL/GenBank/DDBJ databases">
        <title>WGS assembly of Gossypium darwinii.</title>
        <authorList>
            <person name="Chen Z.J."/>
            <person name="Sreedasyam A."/>
            <person name="Ando A."/>
            <person name="Song Q."/>
            <person name="De L."/>
            <person name="Hulse-Kemp A."/>
            <person name="Ding M."/>
            <person name="Ye W."/>
            <person name="Kirkbride R."/>
            <person name="Jenkins J."/>
            <person name="Plott C."/>
            <person name="Lovell J."/>
            <person name="Lin Y.-M."/>
            <person name="Vaughn R."/>
            <person name="Liu B."/>
            <person name="Li W."/>
            <person name="Simpson S."/>
            <person name="Scheffler B."/>
            <person name="Saski C."/>
            <person name="Grover C."/>
            <person name="Hu G."/>
            <person name="Conover J."/>
            <person name="Carlson J."/>
            <person name="Shu S."/>
            <person name="Boston L."/>
            <person name="Williams M."/>
            <person name="Peterson D."/>
            <person name="Mcgee K."/>
            <person name="Jones D."/>
            <person name="Wendel J."/>
            <person name="Stelly D."/>
            <person name="Grimwood J."/>
            <person name="Schmutz J."/>
        </authorList>
    </citation>
    <scope>NUCLEOTIDE SEQUENCE [LARGE SCALE GENOMIC DNA]</scope>
    <source>
        <strain evidence="1">1808015.09</strain>
    </source>
</reference>
<dbReference type="EMBL" id="CM017710">
    <property type="protein sequence ID" value="TYG50649.1"/>
    <property type="molecule type" value="Genomic_DNA"/>
</dbReference>
<keyword evidence="2" id="KW-1185">Reference proteome</keyword>
<evidence type="ECO:0000313" key="1">
    <source>
        <dbReference type="EMBL" id="TYG50649.1"/>
    </source>
</evidence>
<sequence length="72" mass="8113">VTDACKGFLGPDGDWPLSTKAEGSLIARTTRQWMGRHSTDKSYFRDNRLIFPKSSHRRKVGTSMSVLHHLGL</sequence>
<dbReference type="AlphaFoldDB" id="A0A5D2B1B9"/>